<accession>A0ABY2E0C1</accession>
<dbReference type="CDD" id="cd00075">
    <property type="entry name" value="HATPase"/>
    <property type="match status" value="1"/>
</dbReference>
<dbReference type="InterPro" id="IPR036097">
    <property type="entry name" value="HisK_dim/P_sf"/>
</dbReference>
<sequence>MVTAIVLLATALVAVLVYLALIVRQVRTLTRQLTSRLRGDERTTITLDLINPALEALAVRTDEALRATRDAEVRSHRDELRFRALITDISHDLRTPLTAVRGYQQLLGRSDLDADQRAKLAVAQRHATELETLVQRLYEYSYLLEAEPRIVHEEVDVAILVADVLLAATQSLEDAGLDVRFDPPGPVLVTTDREKLTRIVQNLVRNAAQHGQGHLEVAVVTTGDHVEIRCANPFPPGAAVDPDRLFERFFTADSSRSDRTTGLGLSIVSVLARQLGGCASATLEHRKESPEDRLVLWVAVPRRPAGP</sequence>
<dbReference type="SUPFAM" id="SSF55874">
    <property type="entry name" value="ATPase domain of HSP90 chaperone/DNA topoisomerase II/histidine kinase"/>
    <property type="match status" value="1"/>
</dbReference>
<evidence type="ECO:0000259" key="6">
    <source>
        <dbReference type="PROSITE" id="PS50109"/>
    </source>
</evidence>
<dbReference type="PANTHER" id="PTHR43547">
    <property type="entry name" value="TWO-COMPONENT HISTIDINE KINASE"/>
    <property type="match status" value="1"/>
</dbReference>
<dbReference type="InterPro" id="IPR008358">
    <property type="entry name" value="Sig_transdc_His_kin/Pase_MprB"/>
</dbReference>
<dbReference type="PRINTS" id="PR01780">
    <property type="entry name" value="LANTIREGPROT"/>
</dbReference>
<evidence type="ECO:0000256" key="1">
    <source>
        <dbReference type="ARBA" id="ARBA00000085"/>
    </source>
</evidence>
<proteinExistence type="predicted"/>
<dbReference type="RefSeq" id="WP_133108923.1">
    <property type="nucleotide sequence ID" value="NZ_SMNA01000008.1"/>
</dbReference>
<dbReference type="InterPro" id="IPR005467">
    <property type="entry name" value="His_kinase_dom"/>
</dbReference>
<evidence type="ECO:0000313" key="7">
    <source>
        <dbReference type="EMBL" id="TDE90858.1"/>
    </source>
</evidence>
<evidence type="ECO:0000256" key="2">
    <source>
        <dbReference type="ARBA" id="ARBA00004236"/>
    </source>
</evidence>
<dbReference type="InterPro" id="IPR003661">
    <property type="entry name" value="HisK_dim/P_dom"/>
</dbReference>
<comment type="subcellular location">
    <subcellularLocation>
        <location evidence="2">Cell membrane</location>
    </subcellularLocation>
</comment>
<keyword evidence="8" id="KW-1185">Reference proteome</keyword>
<comment type="catalytic activity">
    <reaction evidence="1">
        <text>ATP + protein L-histidine = ADP + protein N-phospho-L-histidine.</text>
        <dbReference type="EC" id="2.7.13.3"/>
    </reaction>
</comment>
<feature type="domain" description="Histidine kinase" evidence="6">
    <location>
        <begin position="88"/>
        <end position="277"/>
    </location>
</feature>
<comment type="caution">
    <text evidence="7">The sequence shown here is derived from an EMBL/GenBank/DDBJ whole genome shotgun (WGS) entry which is preliminary data.</text>
</comment>
<dbReference type="Pfam" id="PF00512">
    <property type="entry name" value="HisKA"/>
    <property type="match status" value="1"/>
</dbReference>
<protein>
    <recommendedName>
        <fullName evidence="3">histidine kinase</fullName>
        <ecNumber evidence="3">2.7.13.3</ecNumber>
    </recommendedName>
</protein>
<dbReference type="InterPro" id="IPR003594">
    <property type="entry name" value="HATPase_dom"/>
</dbReference>
<dbReference type="GO" id="GO:0016301">
    <property type="term" value="F:kinase activity"/>
    <property type="evidence" value="ECO:0007669"/>
    <property type="project" value="UniProtKB-KW"/>
</dbReference>
<dbReference type="InterPro" id="IPR036890">
    <property type="entry name" value="HATPase_C_sf"/>
</dbReference>
<evidence type="ECO:0000256" key="4">
    <source>
        <dbReference type="ARBA" id="ARBA00022553"/>
    </source>
</evidence>
<organism evidence="7 8">
    <name type="scientific">Occultella glacieicola</name>
    <dbReference type="NCBI Taxonomy" id="2518684"/>
    <lineage>
        <taxon>Bacteria</taxon>
        <taxon>Bacillati</taxon>
        <taxon>Actinomycetota</taxon>
        <taxon>Actinomycetes</taxon>
        <taxon>Micrococcales</taxon>
        <taxon>Ruaniaceae</taxon>
        <taxon>Occultella</taxon>
    </lineage>
</organism>
<evidence type="ECO:0000256" key="5">
    <source>
        <dbReference type="ARBA" id="ARBA00022777"/>
    </source>
</evidence>
<gene>
    <name evidence="7" type="ORF">EXU48_17290</name>
</gene>
<dbReference type="SUPFAM" id="SSF47384">
    <property type="entry name" value="Homodimeric domain of signal transducing histidine kinase"/>
    <property type="match status" value="1"/>
</dbReference>
<dbReference type="EC" id="2.7.13.3" evidence="3"/>
<dbReference type="PANTHER" id="PTHR43547:SF2">
    <property type="entry name" value="HYBRID SIGNAL TRANSDUCTION HISTIDINE KINASE C"/>
    <property type="match status" value="1"/>
</dbReference>
<dbReference type="EMBL" id="SMNA01000008">
    <property type="protein sequence ID" value="TDE90858.1"/>
    <property type="molecule type" value="Genomic_DNA"/>
</dbReference>
<dbReference type="Proteomes" id="UP000504882">
    <property type="component" value="Unassembled WGS sequence"/>
</dbReference>
<evidence type="ECO:0000313" key="8">
    <source>
        <dbReference type="Proteomes" id="UP000504882"/>
    </source>
</evidence>
<dbReference type="Gene3D" id="3.30.565.10">
    <property type="entry name" value="Histidine kinase-like ATPase, C-terminal domain"/>
    <property type="match status" value="1"/>
</dbReference>
<dbReference type="Gene3D" id="1.10.287.130">
    <property type="match status" value="1"/>
</dbReference>
<keyword evidence="4" id="KW-0597">Phosphoprotein</keyword>
<keyword evidence="5 7" id="KW-0808">Transferase</keyword>
<dbReference type="SMART" id="SM00387">
    <property type="entry name" value="HATPase_c"/>
    <property type="match status" value="1"/>
</dbReference>
<name>A0ABY2E0C1_9MICO</name>
<dbReference type="CDD" id="cd00082">
    <property type="entry name" value="HisKA"/>
    <property type="match status" value="1"/>
</dbReference>
<keyword evidence="5 7" id="KW-0418">Kinase</keyword>
<dbReference type="SMART" id="SM00388">
    <property type="entry name" value="HisKA"/>
    <property type="match status" value="1"/>
</dbReference>
<reference evidence="7 8" key="1">
    <citation type="submission" date="2019-03" db="EMBL/GenBank/DDBJ databases">
        <title>Genomic features of bacteria from cold environments.</title>
        <authorList>
            <person name="Shen L."/>
        </authorList>
    </citation>
    <scope>NUCLEOTIDE SEQUENCE [LARGE SCALE GENOMIC DNA]</scope>
    <source>
        <strain evidence="8">T3246-1</strain>
    </source>
</reference>
<dbReference type="Pfam" id="PF02518">
    <property type="entry name" value="HATPase_c"/>
    <property type="match status" value="1"/>
</dbReference>
<evidence type="ECO:0000256" key="3">
    <source>
        <dbReference type="ARBA" id="ARBA00012438"/>
    </source>
</evidence>
<dbReference type="PROSITE" id="PS50109">
    <property type="entry name" value="HIS_KIN"/>
    <property type="match status" value="1"/>
</dbReference>